<dbReference type="Proteomes" id="UP000478052">
    <property type="component" value="Unassembled WGS sequence"/>
</dbReference>
<dbReference type="SUPFAM" id="SSF51735">
    <property type="entry name" value="NAD(P)-binding Rossmann-fold domains"/>
    <property type="match status" value="1"/>
</dbReference>
<proteinExistence type="predicted"/>
<dbReference type="GO" id="GO:0005737">
    <property type="term" value="C:cytoplasm"/>
    <property type="evidence" value="ECO:0007669"/>
    <property type="project" value="UniProtKB-SubCell"/>
</dbReference>
<dbReference type="Pfam" id="PF00106">
    <property type="entry name" value="adh_short"/>
    <property type="match status" value="1"/>
</dbReference>
<evidence type="ECO:0000256" key="4">
    <source>
        <dbReference type="ARBA" id="ARBA00023002"/>
    </source>
</evidence>
<keyword evidence="3" id="KW-0521">NADP</keyword>
<dbReference type="OrthoDB" id="153074at2759"/>
<dbReference type="PANTHER" id="PTHR44085:SF2">
    <property type="entry name" value="SEPIAPTERIN REDUCTASE"/>
    <property type="match status" value="1"/>
</dbReference>
<name>A0A6G0YDP7_APHCR</name>
<dbReference type="InterPro" id="IPR002347">
    <property type="entry name" value="SDR_fam"/>
</dbReference>
<comment type="caution">
    <text evidence="6">The sequence shown here is derived from an EMBL/GenBank/DDBJ whole genome shotgun (WGS) entry which is preliminary data.</text>
</comment>
<organism evidence="6 7">
    <name type="scientific">Aphis craccivora</name>
    <name type="common">Cowpea aphid</name>
    <dbReference type="NCBI Taxonomy" id="307492"/>
    <lineage>
        <taxon>Eukaryota</taxon>
        <taxon>Metazoa</taxon>
        <taxon>Ecdysozoa</taxon>
        <taxon>Arthropoda</taxon>
        <taxon>Hexapoda</taxon>
        <taxon>Insecta</taxon>
        <taxon>Pterygota</taxon>
        <taxon>Neoptera</taxon>
        <taxon>Paraneoptera</taxon>
        <taxon>Hemiptera</taxon>
        <taxon>Sternorrhyncha</taxon>
        <taxon>Aphidomorpha</taxon>
        <taxon>Aphidoidea</taxon>
        <taxon>Aphididae</taxon>
        <taxon>Aphidini</taxon>
        <taxon>Aphis</taxon>
        <taxon>Aphis</taxon>
    </lineage>
</organism>
<keyword evidence="2" id="KW-0963">Cytoplasm</keyword>
<dbReference type="GO" id="GO:0006729">
    <property type="term" value="P:tetrahydrobiopterin biosynthetic process"/>
    <property type="evidence" value="ECO:0007669"/>
    <property type="project" value="TreeGrafter"/>
</dbReference>
<evidence type="ECO:0000256" key="1">
    <source>
        <dbReference type="ARBA" id="ARBA00004496"/>
    </source>
</evidence>
<dbReference type="InterPro" id="IPR036291">
    <property type="entry name" value="NAD(P)-bd_dom_sf"/>
</dbReference>
<keyword evidence="7" id="KW-1185">Reference proteome</keyword>
<gene>
    <name evidence="6" type="ORF">FWK35_00025345</name>
</gene>
<dbReference type="Gene3D" id="3.40.50.720">
    <property type="entry name" value="NAD(P)-binding Rossmann-like Domain"/>
    <property type="match status" value="1"/>
</dbReference>
<dbReference type="InterPro" id="IPR051721">
    <property type="entry name" value="Biopterin_syn/organic_redct"/>
</dbReference>
<dbReference type="EMBL" id="VUJU01004587">
    <property type="protein sequence ID" value="KAF0753889.1"/>
    <property type="molecule type" value="Genomic_DNA"/>
</dbReference>
<dbReference type="AlphaFoldDB" id="A0A6G0YDP7"/>
<dbReference type="PANTHER" id="PTHR44085">
    <property type="entry name" value="SEPIAPTERIN REDUCTASE"/>
    <property type="match status" value="1"/>
</dbReference>
<accession>A0A6G0YDP7</accession>
<evidence type="ECO:0000313" key="7">
    <source>
        <dbReference type="Proteomes" id="UP000478052"/>
    </source>
</evidence>
<evidence type="ECO:0000313" key="6">
    <source>
        <dbReference type="EMBL" id="KAF0753889.1"/>
    </source>
</evidence>
<evidence type="ECO:0000256" key="5">
    <source>
        <dbReference type="SAM" id="Coils"/>
    </source>
</evidence>
<comment type="subcellular location">
    <subcellularLocation>
        <location evidence="1">Cytoplasm</location>
    </subcellularLocation>
</comment>
<dbReference type="InterPro" id="IPR028039">
    <property type="entry name" value="CCDC32"/>
</dbReference>
<dbReference type="Pfam" id="PF14989">
    <property type="entry name" value="CCDC32"/>
    <property type="match status" value="1"/>
</dbReference>
<evidence type="ECO:0000256" key="3">
    <source>
        <dbReference type="ARBA" id="ARBA00022857"/>
    </source>
</evidence>
<evidence type="ECO:0000256" key="2">
    <source>
        <dbReference type="ARBA" id="ARBA00022490"/>
    </source>
</evidence>
<keyword evidence="5" id="KW-0175">Coiled coil</keyword>
<feature type="coiled-coil region" evidence="5">
    <location>
        <begin position="42"/>
        <end position="69"/>
    </location>
</feature>
<protein>
    <submittedName>
        <fullName evidence="6">Sepiapterin reductase-like</fullName>
    </submittedName>
</protein>
<keyword evidence="4" id="KW-0560">Oxidoreductase</keyword>
<reference evidence="6 7" key="1">
    <citation type="submission" date="2019-08" db="EMBL/GenBank/DDBJ databases">
        <title>Whole genome of Aphis craccivora.</title>
        <authorList>
            <person name="Voronova N.V."/>
            <person name="Shulinski R.S."/>
            <person name="Bandarenka Y.V."/>
            <person name="Zhorov D.G."/>
            <person name="Warner D."/>
        </authorList>
    </citation>
    <scope>NUCLEOTIDE SEQUENCE [LARGE SCALE GENOMIC DNA]</scope>
    <source>
        <strain evidence="6">180601</strain>
        <tissue evidence="6">Whole Body</tissue>
    </source>
</reference>
<dbReference type="GO" id="GO:0004757">
    <property type="term" value="F:sepiapterin reductase (NADP+) activity"/>
    <property type="evidence" value="ECO:0007669"/>
    <property type="project" value="TreeGrafter"/>
</dbReference>
<sequence length="360" mass="41121">MDSCCVSNELQTLDPWPQLTTDAVDFQFENNFTTNQRSFQPLPDKEEYLQRLEQKLKRLKNSSQSDTTKRHQIVDQLCEARKSCLEHLVDSDNIVFENEQPITQPSSLSAWINPEQPFKGIGQCLAVEIGKLLVPESTIILMARDTNGLEKTKEMVNKENSDILVEYYSVDFYNSNATMFEKIVEPIDSTKYELFLLIHNAGSVGNLDHLAADMNDPDEWNKYMLLNLYSVTCLTSVFLSKFNSDTAERCIVNITSLLGIEPFKSVGYYCVGKASREMFFRVLALENPTLNILSYSPGPVLTDMYTNISLNSKDEVVREQFTSGQQKQYIVKVEDTCQKLVNILAMRSYKTGGRVDYYDK</sequence>